<dbReference type="EMBL" id="AFRT01003488">
    <property type="protein sequence ID" value="ELU36410.1"/>
    <property type="molecule type" value="Genomic_DNA"/>
</dbReference>
<sequence>MLVASYRATRLIWSNRPVQPQKKIGWGAVQAFLLDHPGAYSSRKPADNGPAVPGQTTLRMRKGGTTQKTERERDDKRGSKHRVALKTSNMGIFTLFLQRKRRLRLRLPVYLHGEMLRIPLSILVSQSKDGSCTVDPYHLWHALAPYFEDLQVYEGRMMVLHDNDALLATQTSQGWKCSLPRPGTSVLFETTGLGR</sequence>
<dbReference type="AlphaFoldDB" id="L8WEN3"/>
<dbReference type="OrthoDB" id="10553370at2759"/>
<dbReference type="HOGENOM" id="CLU_1397179_0_0_1"/>
<proteinExistence type="predicted"/>
<comment type="caution">
    <text evidence="2">The sequence shown here is derived from an EMBL/GenBank/DDBJ whole genome shotgun (WGS) entry which is preliminary data.</text>
</comment>
<reference evidence="2 3" key="1">
    <citation type="journal article" date="2013" name="Nat. Commun.">
        <title>The evolution and pathogenic mechanisms of the rice sheath blight pathogen.</title>
        <authorList>
            <person name="Zheng A."/>
            <person name="Lin R."/>
            <person name="Xu L."/>
            <person name="Qin P."/>
            <person name="Tang C."/>
            <person name="Ai P."/>
            <person name="Zhang D."/>
            <person name="Liu Y."/>
            <person name="Sun Z."/>
            <person name="Feng H."/>
            <person name="Wang Y."/>
            <person name="Chen Y."/>
            <person name="Liang X."/>
            <person name="Fu R."/>
            <person name="Li Q."/>
            <person name="Zhang J."/>
            <person name="Yu X."/>
            <person name="Xie Z."/>
            <person name="Ding L."/>
            <person name="Guan P."/>
            <person name="Tang J."/>
            <person name="Liang Y."/>
            <person name="Wang S."/>
            <person name="Deng Q."/>
            <person name="Li S."/>
            <person name="Zhu J."/>
            <person name="Wang L."/>
            <person name="Liu H."/>
            <person name="Li P."/>
        </authorList>
    </citation>
    <scope>NUCLEOTIDE SEQUENCE [LARGE SCALE GENOMIC DNA]</scope>
    <source>
        <strain evidence="3">AG-1 IA</strain>
    </source>
</reference>
<feature type="compositionally biased region" description="Basic and acidic residues" evidence="1">
    <location>
        <begin position="68"/>
        <end position="77"/>
    </location>
</feature>
<organism evidence="2 3">
    <name type="scientific">Thanatephorus cucumeris (strain AG1-IA)</name>
    <name type="common">Rice sheath blight fungus</name>
    <name type="synonym">Rhizoctonia solani</name>
    <dbReference type="NCBI Taxonomy" id="983506"/>
    <lineage>
        <taxon>Eukaryota</taxon>
        <taxon>Fungi</taxon>
        <taxon>Dikarya</taxon>
        <taxon>Basidiomycota</taxon>
        <taxon>Agaricomycotina</taxon>
        <taxon>Agaricomycetes</taxon>
        <taxon>Cantharellales</taxon>
        <taxon>Ceratobasidiaceae</taxon>
        <taxon>Rhizoctonia</taxon>
        <taxon>Rhizoctonia solani AG-1</taxon>
    </lineage>
</organism>
<keyword evidence="3" id="KW-1185">Reference proteome</keyword>
<dbReference type="Proteomes" id="UP000011668">
    <property type="component" value="Unassembled WGS sequence"/>
</dbReference>
<feature type="region of interest" description="Disordered" evidence="1">
    <location>
        <begin position="40"/>
        <end position="80"/>
    </location>
</feature>
<evidence type="ECO:0000313" key="2">
    <source>
        <dbReference type="EMBL" id="ELU36410.1"/>
    </source>
</evidence>
<evidence type="ECO:0000313" key="3">
    <source>
        <dbReference type="Proteomes" id="UP000011668"/>
    </source>
</evidence>
<name>L8WEN3_THACA</name>
<accession>L8WEN3</accession>
<protein>
    <submittedName>
        <fullName evidence="2">Uncharacterized protein</fullName>
    </submittedName>
</protein>
<evidence type="ECO:0000256" key="1">
    <source>
        <dbReference type="SAM" id="MobiDB-lite"/>
    </source>
</evidence>
<gene>
    <name evidence="2" type="ORF">AG1IA_09560</name>
</gene>